<reference evidence="2 3" key="2">
    <citation type="submission" date="2018-03" db="EMBL/GenBank/DDBJ databases">
        <title>The ancient ancestry and fast evolution of plastids.</title>
        <authorList>
            <person name="Moore K.R."/>
            <person name="Magnabosco C."/>
            <person name="Momper L."/>
            <person name="Gold D.A."/>
            <person name="Bosak T."/>
            <person name="Fournier G.P."/>
        </authorList>
    </citation>
    <scope>NUCLEOTIDE SEQUENCE [LARGE SCALE GENOMIC DNA]</scope>
    <source>
        <strain evidence="2 3">ULC007</strain>
    </source>
</reference>
<keyword evidence="1" id="KW-0812">Transmembrane</keyword>
<comment type="caution">
    <text evidence="2">The sequence shown here is derived from an EMBL/GenBank/DDBJ whole genome shotgun (WGS) entry which is preliminary data.</text>
</comment>
<dbReference type="AlphaFoldDB" id="A0A2T1D793"/>
<dbReference type="Proteomes" id="UP000238634">
    <property type="component" value="Unassembled WGS sequence"/>
</dbReference>
<accession>A0A2T1D793</accession>
<dbReference type="EMBL" id="PVWG01000044">
    <property type="protein sequence ID" value="PSB16307.1"/>
    <property type="molecule type" value="Genomic_DNA"/>
</dbReference>
<dbReference type="RefSeq" id="WP_073073783.1">
    <property type="nucleotide sequence ID" value="NZ_MPPI01000025.1"/>
</dbReference>
<feature type="transmembrane region" description="Helical" evidence="1">
    <location>
        <begin position="53"/>
        <end position="70"/>
    </location>
</feature>
<evidence type="ECO:0000313" key="3">
    <source>
        <dbReference type="Proteomes" id="UP000238634"/>
    </source>
</evidence>
<keyword evidence="3" id="KW-1185">Reference proteome</keyword>
<keyword evidence="1" id="KW-0472">Membrane</keyword>
<gene>
    <name evidence="2" type="ORF">C7B65_22030</name>
</gene>
<evidence type="ECO:0000313" key="2">
    <source>
        <dbReference type="EMBL" id="PSB16307.1"/>
    </source>
</evidence>
<feature type="transmembrane region" description="Helical" evidence="1">
    <location>
        <begin position="120"/>
        <end position="141"/>
    </location>
</feature>
<keyword evidence="1" id="KW-1133">Transmembrane helix</keyword>
<evidence type="ECO:0008006" key="4">
    <source>
        <dbReference type="Google" id="ProtNLM"/>
    </source>
</evidence>
<feature type="transmembrane region" description="Helical" evidence="1">
    <location>
        <begin position="91"/>
        <end position="114"/>
    </location>
</feature>
<name>A0A2T1D793_9CYAN</name>
<dbReference type="OrthoDB" id="467801at2"/>
<reference evidence="2 3" key="1">
    <citation type="submission" date="2018-02" db="EMBL/GenBank/DDBJ databases">
        <authorList>
            <person name="Cohen D.B."/>
            <person name="Kent A.D."/>
        </authorList>
    </citation>
    <scope>NUCLEOTIDE SEQUENCE [LARGE SCALE GENOMIC DNA]</scope>
    <source>
        <strain evidence="2 3">ULC007</strain>
    </source>
</reference>
<sequence length="253" mass="28397">MAQTSSQWRNLVSLIQRDRRLKPLALRRWSASGGWLLVTGGTIGLLFWNGRLVLATGAGVAVMMLVYLMQDGNWKAPWSEMEKFLQGWNQTFLLAAASGCAATFGIYLAASLWAEVNSPWIATGMLLQQTTTIAALGLLIWQMVNRQESRPTTRLNQILDDLTNSDPLKRLIAVRRITNAIEQQSDRVQKRQMADYLRVMLSREEDTIVRDAVLEGLQALDITRSLTASKVEPIATPIALQHSRIKARRHDTV</sequence>
<organism evidence="2 3">
    <name type="scientific">Phormidesmis priestleyi ULC007</name>
    <dbReference type="NCBI Taxonomy" id="1920490"/>
    <lineage>
        <taxon>Bacteria</taxon>
        <taxon>Bacillati</taxon>
        <taxon>Cyanobacteriota</taxon>
        <taxon>Cyanophyceae</taxon>
        <taxon>Leptolyngbyales</taxon>
        <taxon>Leptolyngbyaceae</taxon>
        <taxon>Phormidesmis</taxon>
    </lineage>
</organism>
<feature type="transmembrane region" description="Helical" evidence="1">
    <location>
        <begin position="29"/>
        <end position="47"/>
    </location>
</feature>
<protein>
    <recommendedName>
        <fullName evidence="4">Armadillo-type fold-containing protein</fullName>
    </recommendedName>
</protein>
<dbReference type="STRING" id="1920490.GCA_001895925_01200"/>
<evidence type="ECO:0000256" key="1">
    <source>
        <dbReference type="SAM" id="Phobius"/>
    </source>
</evidence>
<proteinExistence type="predicted"/>